<evidence type="ECO:0000313" key="4">
    <source>
        <dbReference type="Proteomes" id="UP000004030"/>
    </source>
</evidence>
<dbReference type="Pfam" id="PF00501">
    <property type="entry name" value="AMP-binding"/>
    <property type="match status" value="1"/>
</dbReference>
<dbReference type="PANTHER" id="PTHR43767:SF8">
    <property type="entry name" value="LONG-CHAIN-FATTY-ACID--COA LIGASE"/>
    <property type="match status" value="1"/>
</dbReference>
<dbReference type="InterPro" id="IPR045851">
    <property type="entry name" value="AMP-bd_C_sf"/>
</dbReference>
<dbReference type="eggNOG" id="COG5424">
    <property type="taxonomic scope" value="Bacteria"/>
</dbReference>
<feature type="domain" description="AMP-dependent synthetase/ligase" evidence="2">
    <location>
        <begin position="108"/>
        <end position="311"/>
    </location>
</feature>
<dbReference type="KEGG" id="npn:JI59_21060"/>
<evidence type="ECO:0000313" key="3">
    <source>
        <dbReference type="EMBL" id="EHJ59258.1"/>
    </source>
</evidence>
<gene>
    <name evidence="3" type="ORF">NSU_3590</name>
</gene>
<evidence type="ECO:0000259" key="2">
    <source>
        <dbReference type="Pfam" id="PF00501"/>
    </source>
</evidence>
<dbReference type="InterPro" id="IPR016084">
    <property type="entry name" value="Haem_Oase-like_multi-hlx"/>
</dbReference>
<sequence length="678" mass="71871">MTGLLTTLRAHAEADPCGIALDPIIAAPVTWKELAERVAKSAEELRRHLVPAHPYVMRLDHGTETAILELALLEAGIPVLSLPAFFTDEQVRHAVSACGAEDETLSGPQPAPSLLPRLTARVTFTSGSTGTPKGVCLSAGHMLTVAASVVDALGSAHAGRHCALLPPGILLETIAGFFATMLAGGTYVCPPQREAGLGDPFRPDFAAMVAHLADWRITSLILVPEYLAGLVAVLERSGQRLPDLTLVAVGGARVPVELLQRARALGLPVRQGYGLTECGSVVSLEGAGESVDGSVGRPLGHMRAAIASDGEIVLEGDMFLGTIGEPRAPGPLATGDIGRIDDQGRIWVEGRKSAMIVTSYGRNIAPEWVEAALMMQPEIAQALIHGDGAPAPEALLVPASADADLAEAVAAANRRLPAYAHVAAWREAAPFTPANGMLTGNGRLRRKAIARTWLEGEPSFFDELEAATWRDRLRFLTIPQVRAGLAGTISRRTYLDYLTQAYHHVRHTVPLMQAARARLLDRPALVTALDEYIEEETGHEEWILADIAAAGGDADKARSCSPSAATQAMVEHAYARIREGNAACFFGMVYVLESVSVALAQRGASAVAANLGLPPEAFTYLTSHGALDQDHMTFFAALVNGLDAPNDREAITAMAREMFALFGAMFAAIAMENQHVAA</sequence>
<dbReference type="Gene3D" id="3.30.300.30">
    <property type="match status" value="1"/>
</dbReference>
<dbReference type="EMBL" id="AGFM01000058">
    <property type="protein sequence ID" value="EHJ59258.1"/>
    <property type="molecule type" value="Genomic_DNA"/>
</dbReference>
<dbReference type="Pfam" id="PF14518">
    <property type="entry name" value="Haem_oxygenas_2"/>
    <property type="match status" value="1"/>
</dbReference>
<proteinExistence type="predicted"/>
<dbReference type="SMART" id="SM01236">
    <property type="entry name" value="Haem_oxygenase_2"/>
    <property type="match status" value="1"/>
</dbReference>
<dbReference type="SUPFAM" id="SSF56801">
    <property type="entry name" value="Acetyl-CoA synthetase-like"/>
    <property type="match status" value="1"/>
</dbReference>
<dbReference type="Gene3D" id="1.20.910.10">
    <property type="entry name" value="Heme oxygenase-like"/>
    <property type="match status" value="1"/>
</dbReference>
<organism evidence="3 4">
    <name type="scientific">Novosphingobium pentaromativorans US6-1</name>
    <dbReference type="NCBI Taxonomy" id="1088721"/>
    <lineage>
        <taxon>Bacteria</taxon>
        <taxon>Pseudomonadati</taxon>
        <taxon>Pseudomonadota</taxon>
        <taxon>Alphaproteobacteria</taxon>
        <taxon>Sphingomonadales</taxon>
        <taxon>Sphingomonadaceae</taxon>
        <taxon>Novosphingobium</taxon>
    </lineage>
</organism>
<dbReference type="Proteomes" id="UP000004030">
    <property type="component" value="Unassembled WGS sequence"/>
</dbReference>
<dbReference type="InterPro" id="IPR020845">
    <property type="entry name" value="AMP-binding_CS"/>
</dbReference>
<dbReference type="PATRIC" id="fig|1088721.3.peg.3540"/>
<dbReference type="AlphaFoldDB" id="G6EGW9"/>
<dbReference type="PANTHER" id="PTHR43767">
    <property type="entry name" value="LONG-CHAIN-FATTY-ACID--COA LIGASE"/>
    <property type="match status" value="1"/>
</dbReference>
<keyword evidence="1 3" id="KW-0436">Ligase</keyword>
<dbReference type="SUPFAM" id="SSF48613">
    <property type="entry name" value="Heme oxygenase-like"/>
    <property type="match status" value="1"/>
</dbReference>
<dbReference type="InterPro" id="IPR042099">
    <property type="entry name" value="ANL_N_sf"/>
</dbReference>
<keyword evidence="4" id="KW-1185">Reference proteome</keyword>
<dbReference type="InterPro" id="IPR050237">
    <property type="entry name" value="ATP-dep_AMP-bd_enzyme"/>
</dbReference>
<dbReference type="InterPro" id="IPR000873">
    <property type="entry name" value="AMP-dep_synth/lig_dom"/>
</dbReference>
<name>G6EGW9_9SPHN</name>
<dbReference type="OrthoDB" id="9803968at2"/>
<dbReference type="GO" id="GO:0016874">
    <property type="term" value="F:ligase activity"/>
    <property type="evidence" value="ECO:0007669"/>
    <property type="project" value="UniProtKB-KW"/>
</dbReference>
<reference evidence="3 4" key="1">
    <citation type="journal article" date="2012" name="J. Bacteriol.">
        <title>Genome sequence of benzo(a)pyrene-degrading bacterium Novosphingobium pentaromativorans US6-1.</title>
        <authorList>
            <person name="Luo Y.R."/>
            <person name="Kang S.G."/>
            <person name="Kim S.J."/>
            <person name="Kim M.R."/>
            <person name="Li N."/>
            <person name="Lee J.H."/>
            <person name="Kwon K.K."/>
        </authorList>
    </citation>
    <scope>NUCLEOTIDE SEQUENCE [LARGE SCALE GENOMIC DNA]</scope>
    <source>
        <strain evidence="3 4">US6-1</strain>
    </source>
</reference>
<comment type="caution">
    <text evidence="3">The sequence shown here is derived from an EMBL/GenBank/DDBJ whole genome shotgun (WGS) entry which is preliminary data.</text>
</comment>
<dbReference type="Pfam" id="PF23562">
    <property type="entry name" value="AMP-binding_C_3"/>
    <property type="match status" value="1"/>
</dbReference>
<dbReference type="Gene3D" id="3.40.50.12780">
    <property type="entry name" value="N-terminal domain of ligase-like"/>
    <property type="match status" value="1"/>
</dbReference>
<accession>G6EGW9</accession>
<dbReference type="PROSITE" id="PS00455">
    <property type="entry name" value="AMP_BINDING"/>
    <property type="match status" value="1"/>
</dbReference>
<evidence type="ECO:0000256" key="1">
    <source>
        <dbReference type="ARBA" id="ARBA00022598"/>
    </source>
</evidence>
<protein>
    <submittedName>
        <fullName evidence="3">AMP-dependent synthetase and ligase</fullName>
    </submittedName>
</protein>
<dbReference type="RefSeq" id="WP_007014498.1">
    <property type="nucleotide sequence ID" value="NZ_AGFM01000058.1"/>
</dbReference>
<dbReference type="eggNOG" id="COG1022">
    <property type="taxonomic scope" value="Bacteria"/>
</dbReference>